<keyword evidence="3" id="KW-0698">rRNA processing</keyword>
<dbReference type="GO" id="GO:0005634">
    <property type="term" value="C:nucleus"/>
    <property type="evidence" value="ECO:0007669"/>
    <property type="project" value="UniProtKB-SubCell"/>
</dbReference>
<evidence type="ECO:0000256" key="1">
    <source>
        <dbReference type="ARBA" id="ARBA00004123"/>
    </source>
</evidence>
<dbReference type="PANTHER" id="PTHR13026:SF0">
    <property type="entry name" value="RIBOSOMAL RNA PROCESSING 1B"/>
    <property type="match status" value="1"/>
</dbReference>
<keyword evidence="7" id="KW-1185">Reference proteome</keyword>
<feature type="region of interest" description="Disordered" evidence="5">
    <location>
        <begin position="1"/>
        <end position="25"/>
    </location>
</feature>
<keyword evidence="4" id="KW-0539">Nucleus</keyword>
<dbReference type="GO" id="GO:0030688">
    <property type="term" value="C:preribosome, small subunit precursor"/>
    <property type="evidence" value="ECO:0007669"/>
    <property type="project" value="InterPro"/>
</dbReference>
<dbReference type="Proteomes" id="UP001168821">
    <property type="component" value="Unassembled WGS sequence"/>
</dbReference>
<name>A0AA38I9B0_9CUCU</name>
<comment type="similarity">
    <text evidence="2">Belongs to the RRP1 family.</text>
</comment>
<evidence type="ECO:0000256" key="2">
    <source>
        <dbReference type="ARBA" id="ARBA00006374"/>
    </source>
</evidence>
<evidence type="ECO:0008006" key="8">
    <source>
        <dbReference type="Google" id="ProtNLM"/>
    </source>
</evidence>
<comment type="subcellular location">
    <subcellularLocation>
        <location evidence="1">Nucleus</location>
    </subcellularLocation>
</comment>
<evidence type="ECO:0000256" key="4">
    <source>
        <dbReference type="ARBA" id="ARBA00023242"/>
    </source>
</evidence>
<evidence type="ECO:0000256" key="3">
    <source>
        <dbReference type="ARBA" id="ARBA00022552"/>
    </source>
</evidence>
<evidence type="ECO:0000313" key="7">
    <source>
        <dbReference type="Proteomes" id="UP001168821"/>
    </source>
</evidence>
<dbReference type="EMBL" id="JALNTZ010000005">
    <property type="protein sequence ID" value="KAJ3651737.1"/>
    <property type="molecule type" value="Genomic_DNA"/>
</dbReference>
<feature type="compositionally biased region" description="Polar residues" evidence="5">
    <location>
        <begin position="1"/>
        <end position="10"/>
    </location>
</feature>
<dbReference type="Pfam" id="PF05997">
    <property type="entry name" value="Nop52"/>
    <property type="match status" value="1"/>
</dbReference>
<evidence type="ECO:0000313" key="6">
    <source>
        <dbReference type="EMBL" id="KAJ3651737.1"/>
    </source>
</evidence>
<dbReference type="GO" id="GO:0006364">
    <property type="term" value="P:rRNA processing"/>
    <property type="evidence" value="ECO:0007669"/>
    <property type="project" value="UniProtKB-KW"/>
</dbReference>
<feature type="compositionally biased region" description="Basic and acidic residues" evidence="5">
    <location>
        <begin position="11"/>
        <end position="25"/>
    </location>
</feature>
<dbReference type="PANTHER" id="PTHR13026">
    <property type="entry name" value="NNP-1 PROTEIN NOVEL NUCLEAR PROTEIN 1 NOP52"/>
    <property type="match status" value="1"/>
</dbReference>
<sequence length="606" mass="70139">MAVLETTVTSKTRENMKKSPKNDKKQVKKVLVVAQELKLARVLAGNNKTARDRALKSLKKWFQNRSSTIPFTEDDFLRLWKGLFYSMWMSDKPLIQEECAENISNLVHSLPLESSLLFYKCGMALLMNEWFGIDQLRLDKFLMFVRRLLRQVLFVLKNENWSRDSIKKFTEILSETILDPQRQKPLGLLLHFIEIYLEELAKVSEGELPPHHTTNLLTPFIKQLAFSDDARVIDHIRKHIFVYLIRQSDLGLEYDEKYKAWKNLGFPGSIDAMKKVELSEEMSDEEEETLEEEKVRVYDPRAGRVDVELPQIKFHSKAIVKALCACKFEKSTNSKSRKCITELSEHFKKMASGIYPLGVKKVKLANNDYDTNVRKAVNRLVKFEQKITGKKKRKRKIENGDEIELRGGKKIKLDTGLAQKIQNEFPTVLKKKRKIEDNYDSPPQKQAKQEAVLEIESIFRRNSGTWLVTKAIQRPKNQWKDQASADKGENKHVFEAIDEGIKKPLKEKILFPKNQWDVSNDEMTVENSFTRGRFNLSSELIKNPFSVSTPIKKVKINTKLNRSQDVQEHHFQILSSPGIPYDANAKPAKPLLKATGRSPINPFYCN</sequence>
<dbReference type="AlphaFoldDB" id="A0AA38I9B0"/>
<comment type="caution">
    <text evidence="6">The sequence shown here is derived from an EMBL/GenBank/DDBJ whole genome shotgun (WGS) entry which is preliminary data.</text>
</comment>
<evidence type="ECO:0000256" key="5">
    <source>
        <dbReference type="SAM" id="MobiDB-lite"/>
    </source>
</evidence>
<accession>A0AA38I9B0</accession>
<gene>
    <name evidence="6" type="ORF">Zmor_017755</name>
</gene>
<organism evidence="6 7">
    <name type="scientific">Zophobas morio</name>
    <dbReference type="NCBI Taxonomy" id="2755281"/>
    <lineage>
        <taxon>Eukaryota</taxon>
        <taxon>Metazoa</taxon>
        <taxon>Ecdysozoa</taxon>
        <taxon>Arthropoda</taxon>
        <taxon>Hexapoda</taxon>
        <taxon>Insecta</taxon>
        <taxon>Pterygota</taxon>
        <taxon>Neoptera</taxon>
        <taxon>Endopterygota</taxon>
        <taxon>Coleoptera</taxon>
        <taxon>Polyphaga</taxon>
        <taxon>Cucujiformia</taxon>
        <taxon>Tenebrionidae</taxon>
        <taxon>Zophobas</taxon>
    </lineage>
</organism>
<proteinExistence type="inferred from homology"/>
<protein>
    <recommendedName>
        <fullName evidence="8">Ribosomal RNA processing protein 1-like protein</fullName>
    </recommendedName>
</protein>
<dbReference type="InterPro" id="IPR010301">
    <property type="entry name" value="RRP1"/>
</dbReference>
<reference evidence="6" key="1">
    <citation type="journal article" date="2023" name="G3 (Bethesda)">
        <title>Whole genome assemblies of Zophobas morio and Tenebrio molitor.</title>
        <authorList>
            <person name="Kaur S."/>
            <person name="Stinson S.A."/>
            <person name="diCenzo G.C."/>
        </authorList>
    </citation>
    <scope>NUCLEOTIDE SEQUENCE</scope>
    <source>
        <strain evidence="6">QUZm001</strain>
    </source>
</reference>